<accession>A0ABY1JFG7</accession>
<sequence length="185" mass="20508">MTSYTLKKNLSQLVIIDVQERLLPNITGNESIIKHIKLLLKSAQLLSIPIKYTEQYPKGLGHTASDISCLLAPETPRFEKVHFSCCDEPGFIEFLGKEREQIVLAGIETHICVLATALDLLKEGYSVIVASEASGSRREQHHLAALGTLSQCGALVLPTESIVYQWLGVSGTPEFKQLLPYFKEQ</sequence>
<dbReference type="PANTHER" id="PTHR14119:SF3">
    <property type="entry name" value="ISOCHORISMATASE DOMAIN-CONTAINING PROTEIN 2"/>
    <property type="match status" value="1"/>
</dbReference>
<dbReference type="RefSeq" id="WP_074199900.1">
    <property type="nucleotide sequence ID" value="NZ_DAOSBL010000006.1"/>
</dbReference>
<dbReference type="InterPro" id="IPR050993">
    <property type="entry name" value="Isochorismatase_domain"/>
</dbReference>
<name>A0ABY1JFG7_9BACT</name>
<dbReference type="PANTHER" id="PTHR14119">
    <property type="entry name" value="HYDROLASE"/>
    <property type="match status" value="1"/>
</dbReference>
<dbReference type="EMBL" id="FSQZ01000001">
    <property type="protein sequence ID" value="SIN74958.1"/>
    <property type="molecule type" value="Genomic_DNA"/>
</dbReference>
<proteinExistence type="predicted"/>
<protein>
    <submittedName>
        <fullName evidence="2">Nicotinamidase-related amidase</fullName>
    </submittedName>
</protein>
<keyword evidence="3" id="KW-1185">Reference proteome</keyword>
<evidence type="ECO:0000259" key="1">
    <source>
        <dbReference type="Pfam" id="PF00857"/>
    </source>
</evidence>
<organism evidence="2 3">
    <name type="scientific">Acetomicrobium flavidum</name>
    <dbReference type="NCBI Taxonomy" id="49896"/>
    <lineage>
        <taxon>Bacteria</taxon>
        <taxon>Thermotogati</taxon>
        <taxon>Synergistota</taxon>
        <taxon>Synergistia</taxon>
        <taxon>Synergistales</taxon>
        <taxon>Acetomicrobiaceae</taxon>
        <taxon>Acetomicrobium</taxon>
    </lineage>
</organism>
<evidence type="ECO:0000313" key="2">
    <source>
        <dbReference type="EMBL" id="SIN74958.1"/>
    </source>
</evidence>
<dbReference type="Proteomes" id="UP000185093">
    <property type="component" value="Unassembled WGS sequence"/>
</dbReference>
<dbReference type="SUPFAM" id="SSF52499">
    <property type="entry name" value="Isochorismatase-like hydrolases"/>
    <property type="match status" value="1"/>
</dbReference>
<dbReference type="Pfam" id="PF00857">
    <property type="entry name" value="Isochorismatase"/>
    <property type="match status" value="1"/>
</dbReference>
<reference evidence="2 3" key="1">
    <citation type="submission" date="2016-11" db="EMBL/GenBank/DDBJ databases">
        <authorList>
            <person name="Varghese N."/>
            <person name="Submissions S."/>
        </authorList>
    </citation>
    <scope>NUCLEOTIDE SEQUENCE [LARGE SCALE GENOMIC DNA]</scope>
    <source>
        <strain evidence="2 3">DSM 20664</strain>
    </source>
</reference>
<comment type="caution">
    <text evidence="2">The sequence shown here is derived from an EMBL/GenBank/DDBJ whole genome shotgun (WGS) entry which is preliminary data.</text>
</comment>
<dbReference type="Gene3D" id="3.40.50.850">
    <property type="entry name" value="Isochorismatase-like"/>
    <property type="match status" value="1"/>
</dbReference>
<feature type="domain" description="Isochorismatase-like" evidence="1">
    <location>
        <begin position="12"/>
        <end position="160"/>
    </location>
</feature>
<dbReference type="InterPro" id="IPR000868">
    <property type="entry name" value="Isochorismatase-like_dom"/>
</dbReference>
<gene>
    <name evidence="2" type="ORF">SAMN05444368_1689</name>
</gene>
<dbReference type="InterPro" id="IPR036380">
    <property type="entry name" value="Isochorismatase-like_sf"/>
</dbReference>
<evidence type="ECO:0000313" key="3">
    <source>
        <dbReference type="Proteomes" id="UP000185093"/>
    </source>
</evidence>